<name>E4ZY40_LEPMJ</name>
<dbReference type="VEuPathDB" id="FungiDB:LEMA_P112040.1"/>
<dbReference type="EMBL" id="FP929128">
    <property type="protein sequence ID" value="CBX96285.1"/>
    <property type="molecule type" value="Genomic_DNA"/>
</dbReference>
<protein>
    <submittedName>
        <fullName evidence="2">Predicted protein</fullName>
    </submittedName>
</protein>
<feature type="compositionally biased region" description="Low complexity" evidence="1">
    <location>
        <begin position="19"/>
        <end position="33"/>
    </location>
</feature>
<sequence>MVSHLLPSIHPPNTPLSPSPSTQSRRTCRCTNTVIPHPPNPPHPDPPQPRPPPASAPEPEPVQTPTDRYGTCAGKLFSRPFPLAGQDFSFSLGREGGAVGCEMQSMGGNGGGVLGFGRG</sequence>
<dbReference type="Proteomes" id="UP000002668">
    <property type="component" value="Genome"/>
</dbReference>
<keyword evidence="3" id="KW-1185">Reference proteome</keyword>
<feature type="region of interest" description="Disordered" evidence="1">
    <location>
        <begin position="1"/>
        <end position="72"/>
    </location>
</feature>
<organism evidence="3">
    <name type="scientific">Leptosphaeria maculans (strain JN3 / isolate v23.1.3 / race Av1-4-5-6-7-8)</name>
    <name type="common">Blackleg fungus</name>
    <name type="synonym">Phoma lingam</name>
    <dbReference type="NCBI Taxonomy" id="985895"/>
    <lineage>
        <taxon>Eukaryota</taxon>
        <taxon>Fungi</taxon>
        <taxon>Dikarya</taxon>
        <taxon>Ascomycota</taxon>
        <taxon>Pezizomycotina</taxon>
        <taxon>Dothideomycetes</taxon>
        <taxon>Pleosporomycetidae</taxon>
        <taxon>Pleosporales</taxon>
        <taxon>Pleosporineae</taxon>
        <taxon>Leptosphaeriaceae</taxon>
        <taxon>Plenodomus</taxon>
        <taxon>Plenodomus lingam/Leptosphaeria maculans species complex</taxon>
    </lineage>
</organism>
<dbReference type="InParanoid" id="E4ZY40"/>
<dbReference type="AlphaFoldDB" id="E4ZY40"/>
<evidence type="ECO:0000313" key="3">
    <source>
        <dbReference type="Proteomes" id="UP000002668"/>
    </source>
</evidence>
<dbReference type="HOGENOM" id="CLU_2061923_0_0_1"/>
<accession>E4ZY40</accession>
<evidence type="ECO:0000313" key="2">
    <source>
        <dbReference type="EMBL" id="CBX96285.1"/>
    </source>
</evidence>
<gene>
    <name evidence="2" type="ORF">LEMA_P112040.1</name>
</gene>
<proteinExistence type="predicted"/>
<evidence type="ECO:0000256" key="1">
    <source>
        <dbReference type="SAM" id="MobiDB-lite"/>
    </source>
</evidence>
<reference evidence="3" key="1">
    <citation type="journal article" date="2011" name="Nat. Commun.">
        <title>Effector diversification within compartments of the Leptosphaeria maculans genome affected by Repeat-Induced Point mutations.</title>
        <authorList>
            <person name="Rouxel T."/>
            <person name="Grandaubert J."/>
            <person name="Hane J.K."/>
            <person name="Hoede C."/>
            <person name="van de Wouw A.P."/>
            <person name="Couloux A."/>
            <person name="Dominguez V."/>
            <person name="Anthouard V."/>
            <person name="Bally P."/>
            <person name="Bourras S."/>
            <person name="Cozijnsen A.J."/>
            <person name="Ciuffetti L.M."/>
            <person name="Degrave A."/>
            <person name="Dilmaghani A."/>
            <person name="Duret L."/>
            <person name="Fudal I."/>
            <person name="Goodwin S.B."/>
            <person name="Gout L."/>
            <person name="Glaser N."/>
            <person name="Linglin J."/>
            <person name="Kema G.H.J."/>
            <person name="Lapalu N."/>
            <person name="Lawrence C.B."/>
            <person name="May K."/>
            <person name="Meyer M."/>
            <person name="Ollivier B."/>
            <person name="Poulain J."/>
            <person name="Schoch C.L."/>
            <person name="Simon A."/>
            <person name="Spatafora J.W."/>
            <person name="Stachowiak A."/>
            <person name="Turgeon B.G."/>
            <person name="Tyler B.M."/>
            <person name="Vincent D."/>
            <person name="Weissenbach J."/>
            <person name="Amselem J."/>
            <person name="Quesneville H."/>
            <person name="Oliver R.P."/>
            <person name="Wincker P."/>
            <person name="Balesdent M.-H."/>
            <person name="Howlett B.J."/>
        </authorList>
    </citation>
    <scope>NUCLEOTIDE SEQUENCE [LARGE SCALE GENOMIC DNA]</scope>
    <source>
        <strain evidence="3">JN3 / isolate v23.1.3 / race Av1-4-5-6-7-8</strain>
    </source>
</reference>
<feature type="compositionally biased region" description="Pro residues" evidence="1">
    <location>
        <begin position="9"/>
        <end position="18"/>
    </location>
</feature>
<feature type="compositionally biased region" description="Pro residues" evidence="1">
    <location>
        <begin position="36"/>
        <end position="62"/>
    </location>
</feature>